<accession>A0AAD4LT12</accession>
<dbReference type="Pfam" id="PF20789">
    <property type="entry name" value="4HBT_3C"/>
    <property type="match status" value="1"/>
</dbReference>
<evidence type="ECO:0000313" key="7">
    <source>
        <dbReference type="Proteomes" id="UP001201163"/>
    </source>
</evidence>
<gene>
    <name evidence="6" type="ORF">EDB92DRAFT_1939142</name>
</gene>
<dbReference type="InterPro" id="IPR003703">
    <property type="entry name" value="Acyl_CoA_thio"/>
</dbReference>
<dbReference type="InterPro" id="IPR042171">
    <property type="entry name" value="Acyl-CoA_hotdog"/>
</dbReference>
<dbReference type="GO" id="GO:0006637">
    <property type="term" value="P:acyl-CoA metabolic process"/>
    <property type="evidence" value="ECO:0007669"/>
    <property type="project" value="InterPro"/>
</dbReference>
<protein>
    <submittedName>
        <fullName evidence="6">Thioesterase II</fullName>
    </submittedName>
</protein>
<dbReference type="InterPro" id="IPR049449">
    <property type="entry name" value="TesB_ACOT8-like_N"/>
</dbReference>
<dbReference type="InterPro" id="IPR049450">
    <property type="entry name" value="ACOT8-like_C"/>
</dbReference>
<dbReference type="CDD" id="cd03444">
    <property type="entry name" value="Thioesterase_II_repeat1"/>
    <property type="match status" value="1"/>
</dbReference>
<dbReference type="PANTHER" id="PTHR11066">
    <property type="entry name" value="ACYL-COA THIOESTERASE"/>
    <property type="match status" value="1"/>
</dbReference>
<dbReference type="GO" id="GO:0047617">
    <property type="term" value="F:fatty acyl-CoA hydrolase activity"/>
    <property type="evidence" value="ECO:0007669"/>
    <property type="project" value="InterPro"/>
</dbReference>
<evidence type="ECO:0000259" key="4">
    <source>
        <dbReference type="Pfam" id="PF13622"/>
    </source>
</evidence>
<feature type="domain" description="Acyl-CoA thioesterase-like N-terminal HotDog" evidence="4">
    <location>
        <begin position="51"/>
        <end position="129"/>
    </location>
</feature>
<dbReference type="GO" id="GO:0005782">
    <property type="term" value="C:peroxisomal matrix"/>
    <property type="evidence" value="ECO:0007669"/>
    <property type="project" value="UniProtKB-SubCell"/>
</dbReference>
<dbReference type="CDD" id="cd03445">
    <property type="entry name" value="Thioesterase_II_repeat2"/>
    <property type="match status" value="1"/>
</dbReference>
<comment type="similarity">
    <text evidence="1">Belongs to the C/M/P thioester hydrolase family.</text>
</comment>
<name>A0AAD4LT12_9AGAM</name>
<evidence type="ECO:0000256" key="1">
    <source>
        <dbReference type="ARBA" id="ARBA00006538"/>
    </source>
</evidence>
<dbReference type="Proteomes" id="UP001201163">
    <property type="component" value="Unassembled WGS sequence"/>
</dbReference>
<dbReference type="EMBL" id="JAKELL010000001">
    <property type="protein sequence ID" value="KAH9001402.1"/>
    <property type="molecule type" value="Genomic_DNA"/>
</dbReference>
<evidence type="ECO:0000256" key="2">
    <source>
        <dbReference type="ARBA" id="ARBA00022801"/>
    </source>
</evidence>
<dbReference type="SUPFAM" id="SSF54637">
    <property type="entry name" value="Thioesterase/thiol ester dehydrase-isomerase"/>
    <property type="match status" value="2"/>
</dbReference>
<evidence type="ECO:0000313" key="6">
    <source>
        <dbReference type="EMBL" id="KAH9001402.1"/>
    </source>
</evidence>
<evidence type="ECO:0000256" key="3">
    <source>
        <dbReference type="SAM" id="MobiDB-lite"/>
    </source>
</evidence>
<reference evidence="6" key="1">
    <citation type="submission" date="2022-01" db="EMBL/GenBank/DDBJ databases">
        <title>Comparative genomics reveals a dynamic genome evolution in the ectomycorrhizal milk-cap (Lactarius) mushrooms.</title>
        <authorList>
            <consortium name="DOE Joint Genome Institute"/>
            <person name="Lebreton A."/>
            <person name="Tang N."/>
            <person name="Kuo A."/>
            <person name="LaButti K."/>
            <person name="Drula E."/>
            <person name="Barry K."/>
            <person name="Clum A."/>
            <person name="Lipzen A."/>
            <person name="Mousain D."/>
            <person name="Ng V."/>
            <person name="Wang R."/>
            <person name="Wang X."/>
            <person name="Dai Y."/>
            <person name="Henrissat B."/>
            <person name="Grigoriev I.V."/>
            <person name="Guerin-Laguette A."/>
            <person name="Yu F."/>
            <person name="Martin F.M."/>
        </authorList>
    </citation>
    <scope>NUCLEOTIDE SEQUENCE</scope>
    <source>
        <strain evidence="6">QP</strain>
    </source>
</reference>
<sequence>MSHHIHRSALTTPDPIDREQSEPLDISSALDVEQLDTNLFRSRSLYLPYRARGVFGGQVISQGLVAATKSVKPDFALHSLHCYFLQAVTPSIPVLYYVDRVREGRSYATRLVRAVQGGKDALTMMCSFQLPEPWQPSQSWKMYKVAPPESCPDEVELLRRMATEQLDRTEDAKAWLRGYAQAREESPVAVKHAGEHIGPDGRRTFLYWMKAKTDKKFPVSLHKVVFLLYLRSERLTSAFKVHNGLHFRPSLVRDIIIMTRGTFENTVPSLSMAPAITGAGLKRSLDNKGPKALAMASSLDHSIVFYEHEFDCTEWFLYAMTSQVSGHGRGCATGLLYSREGKLLAVANQEGVMRANIRDPKKNGVKEKAKI</sequence>
<dbReference type="InterPro" id="IPR029069">
    <property type="entry name" value="HotDog_dom_sf"/>
</dbReference>
<comment type="caution">
    <text evidence="6">The sequence shown here is derived from an EMBL/GenBank/DDBJ whole genome shotgun (WGS) entry which is preliminary data.</text>
</comment>
<dbReference type="PANTHER" id="PTHR11066:SF34">
    <property type="entry name" value="ACYL-COENZYME A THIOESTERASE 8"/>
    <property type="match status" value="1"/>
</dbReference>
<dbReference type="AlphaFoldDB" id="A0AAD4LT12"/>
<dbReference type="Pfam" id="PF13622">
    <property type="entry name" value="4HBT_3"/>
    <property type="match status" value="1"/>
</dbReference>
<keyword evidence="2" id="KW-0378">Hydrolase</keyword>
<dbReference type="Gene3D" id="2.40.160.210">
    <property type="entry name" value="Acyl-CoA thioesterase, double hotdog domain"/>
    <property type="match status" value="1"/>
</dbReference>
<proteinExistence type="inferred from homology"/>
<organism evidence="6 7">
    <name type="scientific">Lactarius akahatsu</name>
    <dbReference type="NCBI Taxonomy" id="416441"/>
    <lineage>
        <taxon>Eukaryota</taxon>
        <taxon>Fungi</taxon>
        <taxon>Dikarya</taxon>
        <taxon>Basidiomycota</taxon>
        <taxon>Agaricomycotina</taxon>
        <taxon>Agaricomycetes</taxon>
        <taxon>Russulales</taxon>
        <taxon>Russulaceae</taxon>
        <taxon>Lactarius</taxon>
    </lineage>
</organism>
<feature type="domain" description="Acyl-CoA thioesterase-like C-terminal" evidence="5">
    <location>
        <begin position="166"/>
        <end position="353"/>
    </location>
</feature>
<keyword evidence="7" id="KW-1185">Reference proteome</keyword>
<evidence type="ECO:0000259" key="5">
    <source>
        <dbReference type="Pfam" id="PF20789"/>
    </source>
</evidence>
<feature type="region of interest" description="Disordered" evidence="3">
    <location>
        <begin position="1"/>
        <end position="20"/>
    </location>
</feature>
<dbReference type="GO" id="GO:0009062">
    <property type="term" value="P:fatty acid catabolic process"/>
    <property type="evidence" value="ECO:0007669"/>
    <property type="project" value="TreeGrafter"/>
</dbReference>